<keyword evidence="2" id="KW-1185">Reference proteome</keyword>
<protein>
    <submittedName>
        <fullName evidence="1">Uncharacterized protein</fullName>
    </submittedName>
</protein>
<name>A0ACC0HZ06_9ERIC</name>
<gene>
    <name evidence="1" type="ORF">LOK49_LG04G00588</name>
</gene>
<dbReference type="EMBL" id="CM045759">
    <property type="protein sequence ID" value="KAI8018334.1"/>
    <property type="molecule type" value="Genomic_DNA"/>
</dbReference>
<organism evidence="1 2">
    <name type="scientific">Camellia lanceoleosa</name>
    <dbReference type="NCBI Taxonomy" id="1840588"/>
    <lineage>
        <taxon>Eukaryota</taxon>
        <taxon>Viridiplantae</taxon>
        <taxon>Streptophyta</taxon>
        <taxon>Embryophyta</taxon>
        <taxon>Tracheophyta</taxon>
        <taxon>Spermatophyta</taxon>
        <taxon>Magnoliopsida</taxon>
        <taxon>eudicotyledons</taxon>
        <taxon>Gunneridae</taxon>
        <taxon>Pentapetalae</taxon>
        <taxon>asterids</taxon>
        <taxon>Ericales</taxon>
        <taxon>Theaceae</taxon>
        <taxon>Camellia</taxon>
    </lineage>
</organism>
<accession>A0ACC0HZ06</accession>
<sequence length="214" mass="22553">MLASRKSLFVEQLCSYLALSPSVPADFTVILKYVILDATVGCYNFTLTHMDASIWIVANLGFVSYQMVRDANEAGKSGFGSLLSLGHSPGKTERIHMKGPGGRGEVEVAVSRVVGLSAGVIAGISIVGVAGVLLLAVCIYVGVYKKKKVQDKILLSARSEHQSIQAARAVGSTLEKATDSTGIPGGASSGLTSITVYDMVPKFFPNSLGFPIFH</sequence>
<evidence type="ECO:0000313" key="1">
    <source>
        <dbReference type="EMBL" id="KAI8018334.1"/>
    </source>
</evidence>
<comment type="caution">
    <text evidence="1">The sequence shown here is derived from an EMBL/GenBank/DDBJ whole genome shotgun (WGS) entry which is preliminary data.</text>
</comment>
<dbReference type="Proteomes" id="UP001060215">
    <property type="component" value="Chromosome 2"/>
</dbReference>
<proteinExistence type="predicted"/>
<reference evidence="1 2" key="1">
    <citation type="journal article" date="2022" name="Plant J.">
        <title>Chromosome-level genome of Camellia lanceoleosa provides a valuable resource for understanding genome evolution and self-incompatibility.</title>
        <authorList>
            <person name="Gong W."/>
            <person name="Xiao S."/>
            <person name="Wang L."/>
            <person name="Liao Z."/>
            <person name="Chang Y."/>
            <person name="Mo W."/>
            <person name="Hu G."/>
            <person name="Li W."/>
            <person name="Zhao G."/>
            <person name="Zhu H."/>
            <person name="Hu X."/>
            <person name="Ji K."/>
            <person name="Xiang X."/>
            <person name="Song Q."/>
            <person name="Yuan D."/>
            <person name="Jin S."/>
            <person name="Zhang L."/>
        </authorList>
    </citation>
    <scope>NUCLEOTIDE SEQUENCE [LARGE SCALE GENOMIC DNA]</scope>
    <source>
        <strain evidence="1">SQ_2022a</strain>
    </source>
</reference>
<evidence type="ECO:0000313" key="2">
    <source>
        <dbReference type="Proteomes" id="UP001060215"/>
    </source>
</evidence>